<name>A0A372ITY3_9BACT</name>
<keyword evidence="4" id="KW-1185">Reference proteome</keyword>
<reference evidence="3 4" key="1">
    <citation type="submission" date="2018-08" db="EMBL/GenBank/DDBJ databases">
        <title>Acidipila sp. 4G-K13, an acidobacterium isolated from forest soil.</title>
        <authorList>
            <person name="Gao Z.-H."/>
            <person name="Qiu L.-H."/>
        </authorList>
    </citation>
    <scope>NUCLEOTIDE SEQUENCE [LARGE SCALE GENOMIC DNA]</scope>
    <source>
        <strain evidence="3 4">4G-K13</strain>
    </source>
</reference>
<feature type="transmembrane region" description="Helical" evidence="1">
    <location>
        <begin position="200"/>
        <end position="223"/>
    </location>
</feature>
<dbReference type="AlphaFoldDB" id="A0A372ITY3"/>
<evidence type="ECO:0000313" key="3">
    <source>
        <dbReference type="EMBL" id="RFU18385.1"/>
    </source>
</evidence>
<keyword evidence="1" id="KW-0812">Transmembrane</keyword>
<sequence>MLKKITGPGLFRLFLALLVFVHHTTRFAIGICAVYIFFCLSGYWIYKMYRGRYAATRRPYLTYLVSRAWRLLPVFALISLLTLLFLYINGTLGAAWNATSPFHFIVSNLFIFGYGTLPVKPIDAAWSLDVEMQFYLVAPLLAALLAWRRVSIGWILLVAAAVSLASVYLHNPVSAVNYTLFFLVGMAAASTDWRPSGRVAVISAGGTALVIFLIVVSPFKSVLLAGAHPGPFSDWAPHANVILALFMAPYAIYTTTQKGFALDGMFADLSYEFYLLHGTAVAWIATHPGGVLHRLITMALSLIAVLAVSTAIWKFYDRPINRMRSRWVSRRKKLISTQTRTAQAAAAEVAGP</sequence>
<protein>
    <submittedName>
        <fullName evidence="3">Acyltransferase</fullName>
    </submittedName>
</protein>
<dbReference type="GO" id="GO:0009103">
    <property type="term" value="P:lipopolysaccharide biosynthetic process"/>
    <property type="evidence" value="ECO:0007669"/>
    <property type="project" value="TreeGrafter"/>
</dbReference>
<gene>
    <name evidence="3" type="ORF">D0Y96_02125</name>
</gene>
<organism evidence="3 4">
    <name type="scientific">Paracidobacterium acidisoli</name>
    <dbReference type="NCBI Taxonomy" id="2303751"/>
    <lineage>
        <taxon>Bacteria</taxon>
        <taxon>Pseudomonadati</taxon>
        <taxon>Acidobacteriota</taxon>
        <taxon>Terriglobia</taxon>
        <taxon>Terriglobales</taxon>
        <taxon>Acidobacteriaceae</taxon>
        <taxon>Paracidobacterium</taxon>
    </lineage>
</organism>
<feature type="transmembrane region" description="Helical" evidence="1">
    <location>
        <begin position="235"/>
        <end position="253"/>
    </location>
</feature>
<dbReference type="InterPro" id="IPR050879">
    <property type="entry name" value="Acyltransferase_3"/>
</dbReference>
<dbReference type="PANTHER" id="PTHR23028">
    <property type="entry name" value="ACETYLTRANSFERASE"/>
    <property type="match status" value="1"/>
</dbReference>
<feature type="transmembrane region" description="Helical" evidence="1">
    <location>
        <begin position="291"/>
        <end position="316"/>
    </location>
</feature>
<dbReference type="PANTHER" id="PTHR23028:SF53">
    <property type="entry name" value="ACYL_TRANSF_3 DOMAIN-CONTAINING PROTEIN"/>
    <property type="match status" value="1"/>
</dbReference>
<dbReference type="OrthoDB" id="9796461at2"/>
<keyword evidence="1" id="KW-1133">Transmembrane helix</keyword>
<evidence type="ECO:0000259" key="2">
    <source>
        <dbReference type="Pfam" id="PF01757"/>
    </source>
</evidence>
<dbReference type="EMBL" id="QVQT01000001">
    <property type="protein sequence ID" value="RFU18385.1"/>
    <property type="molecule type" value="Genomic_DNA"/>
</dbReference>
<proteinExistence type="predicted"/>
<comment type="caution">
    <text evidence="3">The sequence shown here is derived from an EMBL/GenBank/DDBJ whole genome shotgun (WGS) entry which is preliminary data.</text>
</comment>
<dbReference type="RefSeq" id="WP_117297679.1">
    <property type="nucleotide sequence ID" value="NZ_QVQT02000001.1"/>
</dbReference>
<feature type="transmembrane region" description="Helical" evidence="1">
    <location>
        <begin position="27"/>
        <end position="46"/>
    </location>
</feature>
<feature type="transmembrane region" description="Helical" evidence="1">
    <location>
        <begin position="175"/>
        <end position="193"/>
    </location>
</feature>
<feature type="transmembrane region" description="Helical" evidence="1">
    <location>
        <begin position="265"/>
        <end position="285"/>
    </location>
</feature>
<dbReference type="GO" id="GO:0016747">
    <property type="term" value="F:acyltransferase activity, transferring groups other than amino-acyl groups"/>
    <property type="evidence" value="ECO:0007669"/>
    <property type="project" value="InterPro"/>
</dbReference>
<feature type="transmembrane region" description="Helical" evidence="1">
    <location>
        <begin position="152"/>
        <end position="169"/>
    </location>
</feature>
<keyword evidence="3" id="KW-0012">Acyltransferase</keyword>
<keyword evidence="1" id="KW-0472">Membrane</keyword>
<dbReference type="GO" id="GO:0016020">
    <property type="term" value="C:membrane"/>
    <property type="evidence" value="ECO:0007669"/>
    <property type="project" value="TreeGrafter"/>
</dbReference>
<evidence type="ECO:0000313" key="4">
    <source>
        <dbReference type="Proteomes" id="UP000264702"/>
    </source>
</evidence>
<dbReference type="InterPro" id="IPR002656">
    <property type="entry name" value="Acyl_transf_3_dom"/>
</dbReference>
<dbReference type="Pfam" id="PF01757">
    <property type="entry name" value="Acyl_transf_3"/>
    <property type="match status" value="1"/>
</dbReference>
<evidence type="ECO:0000256" key="1">
    <source>
        <dbReference type="SAM" id="Phobius"/>
    </source>
</evidence>
<keyword evidence="3" id="KW-0808">Transferase</keyword>
<feature type="domain" description="Acyltransferase 3" evidence="2">
    <location>
        <begin position="10"/>
        <end position="313"/>
    </location>
</feature>
<accession>A0A372ITY3</accession>
<feature type="transmembrane region" description="Helical" evidence="1">
    <location>
        <begin position="67"/>
        <end position="88"/>
    </location>
</feature>
<dbReference type="Proteomes" id="UP000264702">
    <property type="component" value="Unassembled WGS sequence"/>
</dbReference>